<dbReference type="Proteomes" id="UP000321518">
    <property type="component" value="Unassembled WGS sequence"/>
</dbReference>
<comment type="caution">
    <text evidence="1">The sequence shown here is derived from an EMBL/GenBank/DDBJ whole genome shotgun (WGS) entry which is preliminary data.</text>
</comment>
<accession>A0A511KK16</accession>
<name>A0A511KK16_RHOTO</name>
<reference evidence="1 2" key="1">
    <citation type="submission" date="2019-07" db="EMBL/GenBank/DDBJ databases">
        <title>Rhodotorula toruloides NBRC10032 genome sequencing.</title>
        <authorList>
            <person name="Shida Y."/>
            <person name="Takaku H."/>
            <person name="Ogasawara W."/>
            <person name="Mori K."/>
        </authorList>
    </citation>
    <scope>NUCLEOTIDE SEQUENCE [LARGE SCALE GENOMIC DNA]</scope>
    <source>
        <strain evidence="1 2">NBRC10032</strain>
    </source>
</reference>
<evidence type="ECO:0000313" key="1">
    <source>
        <dbReference type="EMBL" id="GEM10727.1"/>
    </source>
</evidence>
<proteinExistence type="predicted"/>
<protein>
    <submittedName>
        <fullName evidence="1">Proteophosphoglycan 5</fullName>
    </submittedName>
</protein>
<dbReference type="OrthoDB" id="2520744at2759"/>
<gene>
    <name evidence="1" type="ORF">Rt10032_c12g4744</name>
</gene>
<sequence>MAEDRALVDWAAEAGTVWLPFVRSLLFYAPHVGSRQRADKLLSALRLSLPGETDSKGYLARLISRLSLDIRERQLPHGIKRIRRHRLEDDVTSMQVVELANAVPNLASLVVDLPNEPGWLGNEAIIGAIRRFKKVRHLEITSTGLAFSAPYAFAKTLTTLILRECALSEVEFAKLCESLAPRPLDDVDPPATPALRHLTIYHLQAYASEDPLTAGYGDTSRALIPFPPRALTISLAPFIPSLRTFHLILFDRPPITTNDVRTSLVLSGALKDGHPVRNTNPGSRPGNAFVRLLGAGIENFTLGGPWYLSVGTNGGLCDALDSAKGRVTRLTLEQCADVERPGPGVRGIEGVGIEDFIEALARQWASMLEQIDVRYVQADVRWDEANPAWDAEGLAKLKE</sequence>
<dbReference type="AlphaFoldDB" id="A0A511KK16"/>
<organism evidence="1 2">
    <name type="scientific">Rhodotorula toruloides</name>
    <name type="common">Yeast</name>
    <name type="synonym">Rhodosporidium toruloides</name>
    <dbReference type="NCBI Taxonomy" id="5286"/>
    <lineage>
        <taxon>Eukaryota</taxon>
        <taxon>Fungi</taxon>
        <taxon>Dikarya</taxon>
        <taxon>Basidiomycota</taxon>
        <taxon>Pucciniomycotina</taxon>
        <taxon>Microbotryomycetes</taxon>
        <taxon>Sporidiobolales</taxon>
        <taxon>Sporidiobolaceae</taxon>
        <taxon>Rhodotorula</taxon>
    </lineage>
</organism>
<dbReference type="EMBL" id="BJWK01000012">
    <property type="protein sequence ID" value="GEM10727.1"/>
    <property type="molecule type" value="Genomic_DNA"/>
</dbReference>
<evidence type="ECO:0000313" key="2">
    <source>
        <dbReference type="Proteomes" id="UP000321518"/>
    </source>
</evidence>